<organism evidence="2 3">
    <name type="scientific">Colocasia esculenta</name>
    <name type="common">Wild taro</name>
    <name type="synonym">Arum esculentum</name>
    <dbReference type="NCBI Taxonomy" id="4460"/>
    <lineage>
        <taxon>Eukaryota</taxon>
        <taxon>Viridiplantae</taxon>
        <taxon>Streptophyta</taxon>
        <taxon>Embryophyta</taxon>
        <taxon>Tracheophyta</taxon>
        <taxon>Spermatophyta</taxon>
        <taxon>Magnoliopsida</taxon>
        <taxon>Liliopsida</taxon>
        <taxon>Araceae</taxon>
        <taxon>Aroideae</taxon>
        <taxon>Colocasieae</taxon>
        <taxon>Colocasia</taxon>
    </lineage>
</organism>
<keyword evidence="1" id="KW-1133">Transmembrane helix</keyword>
<accession>A0A843XRK0</accession>
<feature type="transmembrane region" description="Helical" evidence="1">
    <location>
        <begin position="12"/>
        <end position="34"/>
    </location>
</feature>
<evidence type="ECO:0000313" key="3">
    <source>
        <dbReference type="Proteomes" id="UP000652761"/>
    </source>
</evidence>
<feature type="transmembrane region" description="Helical" evidence="1">
    <location>
        <begin position="291"/>
        <end position="312"/>
    </location>
</feature>
<keyword evidence="3" id="KW-1185">Reference proteome</keyword>
<protein>
    <submittedName>
        <fullName evidence="2">Uncharacterized protein</fullName>
    </submittedName>
</protein>
<gene>
    <name evidence="2" type="ORF">Taro_054972</name>
</gene>
<evidence type="ECO:0000256" key="1">
    <source>
        <dbReference type="SAM" id="Phobius"/>
    </source>
</evidence>
<evidence type="ECO:0000313" key="2">
    <source>
        <dbReference type="EMBL" id="MQM21926.1"/>
    </source>
</evidence>
<comment type="caution">
    <text evidence="2">The sequence shown here is derived from an EMBL/GenBank/DDBJ whole genome shotgun (WGS) entry which is preliminary data.</text>
</comment>
<dbReference type="EMBL" id="NMUH01011805">
    <property type="protein sequence ID" value="MQM21926.1"/>
    <property type="molecule type" value="Genomic_DNA"/>
</dbReference>
<reference evidence="2" key="1">
    <citation type="submission" date="2017-07" db="EMBL/GenBank/DDBJ databases">
        <title>Taro Niue Genome Assembly and Annotation.</title>
        <authorList>
            <person name="Atibalentja N."/>
            <person name="Keating K."/>
            <person name="Fields C.J."/>
        </authorList>
    </citation>
    <scope>NUCLEOTIDE SEQUENCE</scope>
    <source>
        <strain evidence="2">Niue_2</strain>
        <tissue evidence="2">Leaf</tissue>
    </source>
</reference>
<feature type="transmembrane region" description="Helical" evidence="1">
    <location>
        <begin position="46"/>
        <end position="67"/>
    </location>
</feature>
<keyword evidence="1" id="KW-0812">Transmembrane</keyword>
<dbReference type="AlphaFoldDB" id="A0A843XRK0"/>
<feature type="transmembrane region" description="Helical" evidence="1">
    <location>
        <begin position="88"/>
        <end position="109"/>
    </location>
</feature>
<keyword evidence="1" id="KW-0472">Membrane</keyword>
<dbReference type="Proteomes" id="UP000652761">
    <property type="component" value="Unassembled WGS sequence"/>
</dbReference>
<name>A0A843XRK0_COLES</name>
<sequence length="417" mass="43900">MDMEQKGKTSSFPSALLEFLLLWLVRDWLSLLSLVREAHPPTLFRVPLPLGLFLCLLKSSVVLPLWFEVSMVLVRVALKTVPGLFCRLLCYLSVEVCCCCVGWCVLVGFPERRLGGSGGGSPRTSCRDSLSQKFVAGWSWWRMFTPCIASNLFEFIAFLTGLNSNPSGSSDLWVAARPSGSLAGFREVGGASRPRWPRVHLLASSPPSVGSSSITAASPSSVNGAGRSSITTVSLSGAANSSATIALVPILGVFTSGAGVTASSLVGEASPRRRFVTAAFFNADRRRARGVTALILIAPSLVAALAAAHAAALASAHHAAGHAALLDEGMTALTLIAPSLVAALAVAHAAALVAAHAAALVAAHHAAGHAALLDEGMMILPFFRGNEKSTVALKMVPDMNSEHGKRRKMTRQLERKF</sequence>
<feature type="transmembrane region" description="Helical" evidence="1">
    <location>
        <begin position="332"/>
        <end position="355"/>
    </location>
</feature>
<proteinExistence type="predicted"/>